<dbReference type="InterPro" id="IPR005467">
    <property type="entry name" value="His_kinase_dom"/>
</dbReference>
<keyword evidence="7 13" id="KW-0418">Kinase</keyword>
<dbReference type="GO" id="GO:0016020">
    <property type="term" value="C:membrane"/>
    <property type="evidence" value="ECO:0007669"/>
    <property type="project" value="UniProtKB-SubCell"/>
</dbReference>
<evidence type="ECO:0000259" key="11">
    <source>
        <dbReference type="PROSITE" id="PS50109"/>
    </source>
</evidence>
<dbReference type="InterPro" id="IPR036890">
    <property type="entry name" value="HATPase_C_sf"/>
</dbReference>
<dbReference type="AlphaFoldDB" id="A0A6M4H2U2"/>
<dbReference type="Pfam" id="PF00512">
    <property type="entry name" value="HisKA"/>
    <property type="match status" value="1"/>
</dbReference>
<sequence>MSIRLRLLLVSSVLLVLPLLAAQFVGRMESFLRANQEQSIRATSRAIASALSDRQALFPAAKEIDAEDEERRRIVALFGSADPDAVASLGPAYVPSQEVERFLDIMGRRSSRVWVVDTRSRVRGLSGNLKESAQTAKSYGSLASKPFYSLLRPIISVVVSTPQVPAGDETTPVRAQIDRALIGVVSTYWRGTRDSNVAILSAAQPIFIGDDIVGAVIVEETTGSIQILKESALEDLLAVTLAVVAGALAILLVFATRLTRRIHVLHREADHAIDEQGRIRGTITPSDARDEIGDLSRSMSAVLGRLKDYNAYLEAMAGRLSHELRTPVAVVRSSLDNLKAEPLPASARVYLERAGEGVDRLSRLIARLSEATRLERLLESAERERFDLGKVVAGCVEGYRATYPARAFEVSVPEQPLPIDGVPDAIAQLLDKLVENALDFAPEGTSIRVGLVKREPSGARLSVENDGPTIPDAMLGLLFDSMVTLREGEHLGLGLYIVRLVAEFHGGRVRAMNLPGGKGVRFEVEVQ</sequence>
<keyword evidence="5 13" id="KW-0808">Transferase</keyword>
<dbReference type="GO" id="GO:0000155">
    <property type="term" value="F:phosphorelay sensor kinase activity"/>
    <property type="evidence" value="ECO:0007669"/>
    <property type="project" value="InterPro"/>
</dbReference>
<dbReference type="InterPro" id="IPR003661">
    <property type="entry name" value="HisK_dim/P_dom"/>
</dbReference>
<evidence type="ECO:0000256" key="9">
    <source>
        <dbReference type="ARBA" id="ARBA00023012"/>
    </source>
</evidence>
<keyword evidence="10" id="KW-0472">Membrane</keyword>
<dbReference type="PANTHER" id="PTHR45436:SF5">
    <property type="entry name" value="SENSOR HISTIDINE KINASE TRCS"/>
    <property type="match status" value="1"/>
</dbReference>
<keyword evidence="9" id="KW-0902">Two-component regulatory system</keyword>
<evidence type="ECO:0000256" key="7">
    <source>
        <dbReference type="ARBA" id="ARBA00022777"/>
    </source>
</evidence>
<dbReference type="Gene3D" id="6.10.340.10">
    <property type="match status" value="1"/>
</dbReference>
<accession>A0A6M4H2U2</accession>
<dbReference type="SUPFAM" id="SSF47384">
    <property type="entry name" value="Homodimeric domain of signal transducing histidine kinase"/>
    <property type="match status" value="1"/>
</dbReference>
<feature type="transmembrane region" description="Helical" evidence="10">
    <location>
        <begin position="236"/>
        <end position="255"/>
    </location>
</feature>
<feature type="domain" description="Histidine kinase" evidence="11">
    <location>
        <begin position="319"/>
        <end position="527"/>
    </location>
</feature>
<name>A0A6M4H2U2_9PROT</name>
<dbReference type="RefSeq" id="WP_171094068.1">
    <property type="nucleotide sequence ID" value="NZ_CP053069.1"/>
</dbReference>
<evidence type="ECO:0000256" key="4">
    <source>
        <dbReference type="ARBA" id="ARBA00022553"/>
    </source>
</evidence>
<gene>
    <name evidence="13" type="primary">sasA_10</name>
    <name evidence="13" type="ORF">DSM104443_03221</name>
</gene>
<dbReference type="PROSITE" id="PS50109">
    <property type="entry name" value="HIS_KIN"/>
    <property type="match status" value="1"/>
</dbReference>
<comment type="catalytic activity">
    <reaction evidence="1">
        <text>ATP + protein L-histidine = ADP + protein N-phospho-L-histidine.</text>
        <dbReference type="EC" id="2.7.13.3"/>
    </reaction>
</comment>
<keyword evidence="4" id="KW-0597">Phosphoprotein</keyword>
<dbReference type="SMART" id="SM00388">
    <property type="entry name" value="HisKA"/>
    <property type="match status" value="1"/>
</dbReference>
<dbReference type="InterPro" id="IPR003660">
    <property type="entry name" value="HAMP_dom"/>
</dbReference>
<dbReference type="PROSITE" id="PS50885">
    <property type="entry name" value="HAMP"/>
    <property type="match status" value="1"/>
</dbReference>
<dbReference type="EC" id="2.7.13.3" evidence="3"/>
<feature type="domain" description="HAMP" evidence="12">
    <location>
        <begin position="256"/>
        <end position="311"/>
    </location>
</feature>
<dbReference type="Proteomes" id="UP000501534">
    <property type="component" value="Chromosome"/>
</dbReference>
<evidence type="ECO:0000313" key="14">
    <source>
        <dbReference type="Proteomes" id="UP000501534"/>
    </source>
</evidence>
<reference evidence="13 14" key="1">
    <citation type="submission" date="2020-04" db="EMBL/GenBank/DDBJ databases">
        <title>Usitatibacter rugosus gen. nov., sp. nov. and Usitatibacter palustris sp. nov., novel members of Usitatibacteraceae fam. nov. within the order Nitrosomonadales isolated from soil.</title>
        <authorList>
            <person name="Huber K.J."/>
            <person name="Neumann-Schaal M."/>
            <person name="Geppert A."/>
            <person name="Luckner M."/>
            <person name="Wanner G."/>
            <person name="Overmann J."/>
        </authorList>
    </citation>
    <scope>NUCLEOTIDE SEQUENCE [LARGE SCALE GENOMIC DNA]</scope>
    <source>
        <strain evidence="13 14">0125_3</strain>
    </source>
</reference>
<dbReference type="InterPro" id="IPR003594">
    <property type="entry name" value="HATPase_dom"/>
</dbReference>
<dbReference type="KEGG" id="uru:DSM104443_03221"/>
<dbReference type="SMART" id="SM00387">
    <property type="entry name" value="HATPase_c"/>
    <property type="match status" value="1"/>
</dbReference>
<dbReference type="Pfam" id="PF02518">
    <property type="entry name" value="HATPase_c"/>
    <property type="match status" value="1"/>
</dbReference>
<evidence type="ECO:0000256" key="2">
    <source>
        <dbReference type="ARBA" id="ARBA00004370"/>
    </source>
</evidence>
<evidence type="ECO:0000256" key="8">
    <source>
        <dbReference type="ARBA" id="ARBA00022989"/>
    </source>
</evidence>
<dbReference type="Gene3D" id="1.10.287.130">
    <property type="match status" value="1"/>
</dbReference>
<dbReference type="CDD" id="cd00082">
    <property type="entry name" value="HisKA"/>
    <property type="match status" value="1"/>
</dbReference>
<dbReference type="SUPFAM" id="SSF55874">
    <property type="entry name" value="ATPase domain of HSP90 chaperone/DNA topoisomerase II/histidine kinase"/>
    <property type="match status" value="1"/>
</dbReference>
<dbReference type="InterPro" id="IPR036097">
    <property type="entry name" value="HisK_dim/P_sf"/>
</dbReference>
<dbReference type="Gene3D" id="3.30.565.10">
    <property type="entry name" value="Histidine kinase-like ATPase, C-terminal domain"/>
    <property type="match status" value="1"/>
</dbReference>
<evidence type="ECO:0000259" key="12">
    <source>
        <dbReference type="PROSITE" id="PS50885"/>
    </source>
</evidence>
<dbReference type="InterPro" id="IPR050428">
    <property type="entry name" value="TCS_sensor_his_kinase"/>
</dbReference>
<evidence type="ECO:0000256" key="3">
    <source>
        <dbReference type="ARBA" id="ARBA00012438"/>
    </source>
</evidence>
<evidence type="ECO:0000256" key="1">
    <source>
        <dbReference type="ARBA" id="ARBA00000085"/>
    </source>
</evidence>
<keyword evidence="6 10" id="KW-0812">Transmembrane</keyword>
<evidence type="ECO:0000313" key="13">
    <source>
        <dbReference type="EMBL" id="QJR12137.1"/>
    </source>
</evidence>
<evidence type="ECO:0000256" key="6">
    <source>
        <dbReference type="ARBA" id="ARBA00022692"/>
    </source>
</evidence>
<evidence type="ECO:0000256" key="5">
    <source>
        <dbReference type="ARBA" id="ARBA00022679"/>
    </source>
</evidence>
<keyword evidence="14" id="KW-1185">Reference proteome</keyword>
<keyword evidence="8 10" id="KW-1133">Transmembrane helix</keyword>
<protein>
    <recommendedName>
        <fullName evidence="3">histidine kinase</fullName>
        <ecNumber evidence="3">2.7.13.3</ecNumber>
    </recommendedName>
</protein>
<organism evidence="13 14">
    <name type="scientific">Usitatibacter rugosus</name>
    <dbReference type="NCBI Taxonomy" id="2732067"/>
    <lineage>
        <taxon>Bacteria</taxon>
        <taxon>Pseudomonadati</taxon>
        <taxon>Pseudomonadota</taxon>
        <taxon>Betaproteobacteria</taxon>
        <taxon>Nitrosomonadales</taxon>
        <taxon>Usitatibacteraceae</taxon>
        <taxon>Usitatibacter</taxon>
    </lineage>
</organism>
<dbReference type="EMBL" id="CP053069">
    <property type="protein sequence ID" value="QJR12137.1"/>
    <property type="molecule type" value="Genomic_DNA"/>
</dbReference>
<proteinExistence type="predicted"/>
<evidence type="ECO:0000256" key="10">
    <source>
        <dbReference type="SAM" id="Phobius"/>
    </source>
</evidence>
<dbReference type="PANTHER" id="PTHR45436">
    <property type="entry name" value="SENSOR HISTIDINE KINASE YKOH"/>
    <property type="match status" value="1"/>
</dbReference>
<dbReference type="CDD" id="cd00075">
    <property type="entry name" value="HATPase"/>
    <property type="match status" value="1"/>
</dbReference>
<comment type="subcellular location">
    <subcellularLocation>
        <location evidence="2">Membrane</location>
    </subcellularLocation>
</comment>